<feature type="transmembrane region" description="Helical" evidence="1">
    <location>
        <begin position="44"/>
        <end position="68"/>
    </location>
</feature>
<feature type="transmembrane region" description="Helical" evidence="1">
    <location>
        <begin position="80"/>
        <end position="101"/>
    </location>
</feature>
<feature type="transmembrane region" description="Helical" evidence="1">
    <location>
        <begin position="113"/>
        <end position="130"/>
    </location>
</feature>
<evidence type="ECO:0000313" key="3">
    <source>
        <dbReference type="Proteomes" id="UP000311919"/>
    </source>
</evidence>
<sequence length="141" mass="15976">MYKLPSLLLHSCSITCILIAIIGNKWNCGGLFTTCLEYFRTISLLLIIMFSIGIGLLFFSFILNFITICNESLDYNPTFVTIKLMILLIGSSSIFTALFIYMNHFDNERSRTLCTIGVMLAVQAVILNLFNCTSKQKQSYK</sequence>
<keyword evidence="1" id="KW-0472">Membrane</keyword>
<comment type="caution">
    <text evidence="2">The sequence shown here is derived from an EMBL/GenBank/DDBJ whole genome shotgun (WGS) entry which is preliminary data.</text>
</comment>
<keyword evidence="1" id="KW-0812">Transmembrane</keyword>
<evidence type="ECO:0000256" key="1">
    <source>
        <dbReference type="SAM" id="Phobius"/>
    </source>
</evidence>
<dbReference type="EMBL" id="SKCS01000215">
    <property type="protein sequence ID" value="TNN12676.1"/>
    <property type="molecule type" value="Genomic_DNA"/>
</dbReference>
<dbReference type="AlphaFoldDB" id="A0A4Z2D8A3"/>
<name>A0A4Z2D8A3_SCHJA</name>
<keyword evidence="3" id="KW-1185">Reference proteome</keyword>
<evidence type="ECO:0000313" key="2">
    <source>
        <dbReference type="EMBL" id="TNN12676.1"/>
    </source>
</evidence>
<protein>
    <submittedName>
        <fullName evidence="2">Neutral sphingomyelinase</fullName>
    </submittedName>
</protein>
<feature type="transmembrane region" description="Helical" evidence="1">
    <location>
        <begin position="6"/>
        <end position="23"/>
    </location>
</feature>
<proteinExistence type="predicted"/>
<dbReference type="Proteomes" id="UP000311919">
    <property type="component" value="Unassembled WGS sequence"/>
</dbReference>
<accession>A0A4Z2D8A3</accession>
<keyword evidence="1" id="KW-1133">Transmembrane helix</keyword>
<organism evidence="2 3">
    <name type="scientific">Schistosoma japonicum</name>
    <name type="common">Blood fluke</name>
    <dbReference type="NCBI Taxonomy" id="6182"/>
    <lineage>
        <taxon>Eukaryota</taxon>
        <taxon>Metazoa</taxon>
        <taxon>Spiralia</taxon>
        <taxon>Lophotrochozoa</taxon>
        <taxon>Platyhelminthes</taxon>
        <taxon>Trematoda</taxon>
        <taxon>Digenea</taxon>
        <taxon>Strigeidida</taxon>
        <taxon>Schistosomatoidea</taxon>
        <taxon>Schistosomatidae</taxon>
        <taxon>Schistosoma</taxon>
    </lineage>
</organism>
<reference evidence="2 3" key="1">
    <citation type="submission" date="2019-03" db="EMBL/GenBank/DDBJ databases">
        <title>An improved genome assembly of the fluke Schistosoma japonicum.</title>
        <authorList>
            <person name="Hu W."/>
            <person name="Luo F."/>
            <person name="Yin M."/>
            <person name="Mo X."/>
            <person name="Sun C."/>
            <person name="Wu Q."/>
            <person name="Zhu B."/>
            <person name="Xiang M."/>
            <person name="Wang J."/>
            <person name="Wang Y."/>
            <person name="Zhang T."/>
            <person name="Xu B."/>
            <person name="Zheng H."/>
            <person name="Feng Z."/>
        </authorList>
    </citation>
    <scope>NUCLEOTIDE SEQUENCE [LARGE SCALE GENOMIC DNA]</scope>
    <source>
        <strain evidence="2">HuSjv2</strain>
        <tissue evidence="2">Worms</tissue>
    </source>
</reference>
<dbReference type="OrthoDB" id="6240057at2759"/>
<gene>
    <name evidence="2" type="ORF">EWB00_003504</name>
</gene>